<feature type="domain" description="VOC" evidence="2">
    <location>
        <begin position="6"/>
        <end position="121"/>
    </location>
</feature>
<protein>
    <submittedName>
        <fullName evidence="3">VOC family protein</fullName>
    </submittedName>
</protein>
<dbReference type="InterPro" id="IPR037523">
    <property type="entry name" value="VOC_core"/>
</dbReference>
<dbReference type="EMBL" id="CP098747">
    <property type="protein sequence ID" value="USG61050.1"/>
    <property type="molecule type" value="Genomic_DNA"/>
</dbReference>
<evidence type="ECO:0000259" key="2">
    <source>
        <dbReference type="PROSITE" id="PS51819"/>
    </source>
</evidence>
<dbReference type="Proteomes" id="UP001056291">
    <property type="component" value="Chromosome"/>
</dbReference>
<dbReference type="Pfam" id="PF00903">
    <property type="entry name" value="Glyoxalase"/>
    <property type="match status" value="1"/>
</dbReference>
<reference evidence="3" key="1">
    <citation type="submission" date="2022-06" db="EMBL/GenBank/DDBJ databases">
        <title>Sneathiella actinostolidae sp. nov., isolated from a sea anemonein the Western Pacific Ocean.</title>
        <authorList>
            <person name="Wei M.J."/>
        </authorList>
    </citation>
    <scope>NUCLEOTIDE SEQUENCE</scope>
    <source>
        <strain evidence="3">PHK-P5</strain>
    </source>
</reference>
<dbReference type="SUPFAM" id="SSF54593">
    <property type="entry name" value="Glyoxalase/Bleomycin resistance protein/Dihydroxybiphenyl dioxygenase"/>
    <property type="match status" value="1"/>
</dbReference>
<dbReference type="RefSeq" id="WP_251934037.1">
    <property type="nucleotide sequence ID" value="NZ_CP098747.1"/>
</dbReference>
<accession>A0ABY4W1L9</accession>
<gene>
    <name evidence="3" type="ORF">NBZ79_17995</name>
</gene>
<sequence length="143" mass="15906">MPEISHLQHVNILVDDLNAGIEFYTKVVGLELDTTPDLPFPAQFFKLAYGGQIHMNEIADIKPVKAHFCLVVDDFNTTFRRMKAAGVIDIVTMGKIRRLPAGTMQMFIRDPSENLVEIASKRGSEIDNDVLQDDMVSVGNGDT</sequence>
<dbReference type="InterPro" id="IPR029068">
    <property type="entry name" value="Glyas_Bleomycin-R_OHBP_Dase"/>
</dbReference>
<evidence type="ECO:0000313" key="3">
    <source>
        <dbReference type="EMBL" id="USG61050.1"/>
    </source>
</evidence>
<dbReference type="PANTHER" id="PTHR43048:SF3">
    <property type="entry name" value="METHYLMALONYL-COA EPIMERASE, MITOCHONDRIAL"/>
    <property type="match status" value="1"/>
</dbReference>
<dbReference type="PANTHER" id="PTHR43048">
    <property type="entry name" value="METHYLMALONYL-COA EPIMERASE"/>
    <property type="match status" value="1"/>
</dbReference>
<proteinExistence type="predicted"/>
<name>A0ABY4W1L9_9PROT</name>
<dbReference type="PROSITE" id="PS51819">
    <property type="entry name" value="VOC"/>
    <property type="match status" value="1"/>
</dbReference>
<evidence type="ECO:0000256" key="1">
    <source>
        <dbReference type="ARBA" id="ARBA00022723"/>
    </source>
</evidence>
<dbReference type="Gene3D" id="3.10.180.10">
    <property type="entry name" value="2,3-Dihydroxybiphenyl 1,2-Dioxygenase, domain 1"/>
    <property type="match status" value="1"/>
</dbReference>
<dbReference type="InterPro" id="IPR051785">
    <property type="entry name" value="MMCE/EMCE_epimerase"/>
</dbReference>
<organism evidence="3 4">
    <name type="scientific">Sneathiella marina</name>
    <dbReference type="NCBI Taxonomy" id="2950108"/>
    <lineage>
        <taxon>Bacteria</taxon>
        <taxon>Pseudomonadati</taxon>
        <taxon>Pseudomonadota</taxon>
        <taxon>Alphaproteobacteria</taxon>
        <taxon>Sneathiellales</taxon>
        <taxon>Sneathiellaceae</taxon>
        <taxon>Sneathiella</taxon>
    </lineage>
</organism>
<evidence type="ECO:0000313" key="4">
    <source>
        <dbReference type="Proteomes" id="UP001056291"/>
    </source>
</evidence>
<dbReference type="InterPro" id="IPR004360">
    <property type="entry name" value="Glyas_Fos-R_dOase_dom"/>
</dbReference>
<keyword evidence="4" id="KW-1185">Reference proteome</keyword>
<keyword evidence="1" id="KW-0479">Metal-binding</keyword>